<dbReference type="InterPro" id="IPR020843">
    <property type="entry name" value="ER"/>
</dbReference>
<dbReference type="GO" id="GO:0016628">
    <property type="term" value="F:oxidoreductase activity, acting on the CH-CH group of donors, NAD or NADP as acceptor"/>
    <property type="evidence" value="ECO:0007669"/>
    <property type="project" value="InterPro"/>
</dbReference>
<accession>A0A3B0SNJ6</accession>
<dbReference type="Pfam" id="PF16884">
    <property type="entry name" value="ADH_N_2"/>
    <property type="match status" value="1"/>
</dbReference>
<reference evidence="3" key="1">
    <citation type="submission" date="2018-06" db="EMBL/GenBank/DDBJ databases">
        <authorList>
            <person name="Zhirakovskaya E."/>
        </authorList>
    </citation>
    <scope>NUCLEOTIDE SEQUENCE</scope>
</reference>
<dbReference type="SMART" id="SM00829">
    <property type="entry name" value="PKS_ER"/>
    <property type="match status" value="1"/>
</dbReference>
<dbReference type="CDD" id="cd05288">
    <property type="entry name" value="PGDH"/>
    <property type="match status" value="1"/>
</dbReference>
<dbReference type="Gene3D" id="3.40.50.720">
    <property type="entry name" value="NAD(P)-binding Rossmann-like Domain"/>
    <property type="match status" value="1"/>
</dbReference>
<protein>
    <submittedName>
        <fullName evidence="3">Oxidoreductase YncB</fullName>
    </submittedName>
</protein>
<feature type="domain" description="Enoyl reductase (ER)" evidence="2">
    <location>
        <begin position="19"/>
        <end position="330"/>
    </location>
</feature>
<dbReference type="InterPro" id="IPR011032">
    <property type="entry name" value="GroES-like_sf"/>
</dbReference>
<dbReference type="FunFam" id="3.40.50.720:FF:000121">
    <property type="entry name" value="Prostaglandin reductase 2"/>
    <property type="match status" value="1"/>
</dbReference>
<dbReference type="SUPFAM" id="SSF50129">
    <property type="entry name" value="GroES-like"/>
    <property type="match status" value="2"/>
</dbReference>
<dbReference type="InterPro" id="IPR013149">
    <property type="entry name" value="ADH-like_C"/>
</dbReference>
<sequence>MMTEKNIQIRLKNRPDSTPVTDDFEVFRDDMPVAGDGEILCRARYLSLDPYMRGQISGRHISGTIHPGEVMRGETVSEVITSGHPDFRPGDLVAHQGGWQAHSVARADDLVPVDGRITPPSLALGIMGMPGLTAYAGMIYLAELKKGDVVVVSAASGAVGSMVGQIARMMDCRVIGIAGGDDKCRWLVEEAGFAACINYKSQNLPDALKAACPDGIDVYFDNVGGAILDAAMWQLAVGARVVLCGLMAQYNTDVMPPGPNPATIIKARATVRGLVVYDHFDKKQEFLNRVIPWVDQGLIKYREDVTTGLENAPAAFVRLMTGRNFGKTIIKI</sequence>
<evidence type="ECO:0000259" key="2">
    <source>
        <dbReference type="SMART" id="SM00829"/>
    </source>
</evidence>
<dbReference type="AlphaFoldDB" id="A0A3B0SNJ6"/>
<dbReference type="Pfam" id="PF00107">
    <property type="entry name" value="ADH_zinc_N"/>
    <property type="match status" value="1"/>
</dbReference>
<keyword evidence="1" id="KW-0560">Oxidoreductase</keyword>
<dbReference type="SUPFAM" id="SSF51735">
    <property type="entry name" value="NAD(P)-binding Rossmann-fold domains"/>
    <property type="match status" value="1"/>
</dbReference>
<dbReference type="PANTHER" id="PTHR43205">
    <property type="entry name" value="PROSTAGLANDIN REDUCTASE"/>
    <property type="match status" value="1"/>
</dbReference>
<gene>
    <name evidence="3" type="ORF">MNBD_ALPHA01-1972</name>
</gene>
<organism evidence="3">
    <name type="scientific">hydrothermal vent metagenome</name>
    <dbReference type="NCBI Taxonomy" id="652676"/>
    <lineage>
        <taxon>unclassified sequences</taxon>
        <taxon>metagenomes</taxon>
        <taxon>ecological metagenomes</taxon>
    </lineage>
</organism>
<dbReference type="PANTHER" id="PTHR43205:SF7">
    <property type="entry name" value="PROSTAGLANDIN REDUCTASE 1"/>
    <property type="match status" value="1"/>
</dbReference>
<evidence type="ECO:0000256" key="1">
    <source>
        <dbReference type="ARBA" id="ARBA00023002"/>
    </source>
</evidence>
<proteinExistence type="predicted"/>
<name>A0A3B0SNJ6_9ZZZZ</name>
<dbReference type="InterPro" id="IPR036291">
    <property type="entry name" value="NAD(P)-bd_dom_sf"/>
</dbReference>
<dbReference type="Gene3D" id="3.90.180.10">
    <property type="entry name" value="Medium-chain alcohol dehydrogenases, catalytic domain"/>
    <property type="match status" value="1"/>
</dbReference>
<dbReference type="EMBL" id="UOEJ01000159">
    <property type="protein sequence ID" value="VAW02179.1"/>
    <property type="molecule type" value="Genomic_DNA"/>
</dbReference>
<dbReference type="InterPro" id="IPR041694">
    <property type="entry name" value="ADH_N_2"/>
</dbReference>
<evidence type="ECO:0000313" key="3">
    <source>
        <dbReference type="EMBL" id="VAW02179.1"/>
    </source>
</evidence>
<dbReference type="InterPro" id="IPR045010">
    <property type="entry name" value="MDR_fam"/>
</dbReference>